<dbReference type="InterPro" id="IPR015867">
    <property type="entry name" value="N-reg_PII/ATP_PRibTrfase_C"/>
</dbReference>
<dbReference type="Pfam" id="PF10035">
    <property type="entry name" value="DUF2179"/>
    <property type="match status" value="1"/>
</dbReference>
<dbReference type="PIRSF" id="PIRSF006483">
    <property type="entry name" value="Membrane_protein_YitT"/>
    <property type="match status" value="1"/>
</dbReference>
<feature type="transmembrane region" description="Helical" evidence="6">
    <location>
        <begin position="137"/>
        <end position="157"/>
    </location>
</feature>
<dbReference type="Gene3D" id="3.30.70.120">
    <property type="match status" value="1"/>
</dbReference>
<evidence type="ECO:0000256" key="4">
    <source>
        <dbReference type="ARBA" id="ARBA00022989"/>
    </source>
</evidence>
<dbReference type="GO" id="GO:0005886">
    <property type="term" value="C:plasma membrane"/>
    <property type="evidence" value="ECO:0007669"/>
    <property type="project" value="UniProtKB-SubCell"/>
</dbReference>
<feature type="transmembrane region" description="Helical" evidence="6">
    <location>
        <begin position="96"/>
        <end position="117"/>
    </location>
</feature>
<dbReference type="Pfam" id="PF02588">
    <property type="entry name" value="YitT_membrane"/>
    <property type="match status" value="1"/>
</dbReference>
<sequence>MQFLGIIFGSFIVAVAFNLFLIPHETMSSGLSGVSMIIGILTPLNTGIANFLLNLPLLVIGYLKLGRRFICNTILSVLVVSLGLYFIPVIEIAHDIILSSIFGGAITGFGIGVILRCSGSSGGFDIISMLLARKMDFPIGTMLSAMNAIVILISGFLFDWDSALYTMVSIFVTGKVVDAIYTHHVKLTLMIITEKGEEMRQHLLDNVYRGLTVLDGIGGYSNQKRNVLMTVITRYQLGEVKNLITEVDPAAFVNITETVEVIGLFHKTTQ</sequence>
<keyword evidence="9" id="KW-1185">Reference proteome</keyword>
<evidence type="ECO:0000256" key="2">
    <source>
        <dbReference type="ARBA" id="ARBA00022475"/>
    </source>
</evidence>
<comment type="subcellular location">
    <subcellularLocation>
        <location evidence="1">Cell membrane</location>
        <topology evidence="1">Multi-pass membrane protein</topology>
    </subcellularLocation>
</comment>
<dbReference type="InterPro" id="IPR051461">
    <property type="entry name" value="UPF0750_membrane"/>
</dbReference>
<evidence type="ECO:0000256" key="5">
    <source>
        <dbReference type="ARBA" id="ARBA00023136"/>
    </source>
</evidence>
<feature type="transmembrane region" description="Helical" evidence="6">
    <location>
        <begin position="163"/>
        <end position="181"/>
    </location>
</feature>
<dbReference type="AlphaFoldDB" id="A0A4R2BHB5"/>
<evidence type="ECO:0000259" key="7">
    <source>
        <dbReference type="Pfam" id="PF10035"/>
    </source>
</evidence>
<evidence type="ECO:0000256" key="3">
    <source>
        <dbReference type="ARBA" id="ARBA00022692"/>
    </source>
</evidence>
<organism evidence="8 9">
    <name type="scientific">Mesobacillus foraminis</name>
    <dbReference type="NCBI Taxonomy" id="279826"/>
    <lineage>
        <taxon>Bacteria</taxon>
        <taxon>Bacillati</taxon>
        <taxon>Bacillota</taxon>
        <taxon>Bacilli</taxon>
        <taxon>Bacillales</taxon>
        <taxon>Bacillaceae</taxon>
        <taxon>Mesobacillus</taxon>
    </lineage>
</organism>
<dbReference type="InterPro" id="IPR003740">
    <property type="entry name" value="YitT"/>
</dbReference>
<feature type="transmembrane region" description="Helical" evidence="6">
    <location>
        <begin position="5"/>
        <end position="22"/>
    </location>
</feature>
<evidence type="ECO:0000256" key="6">
    <source>
        <dbReference type="SAM" id="Phobius"/>
    </source>
</evidence>
<keyword evidence="3 6" id="KW-0812">Transmembrane</keyword>
<evidence type="ECO:0000313" key="8">
    <source>
        <dbReference type="EMBL" id="TCN25945.1"/>
    </source>
</evidence>
<comment type="caution">
    <text evidence="8">The sequence shown here is derived from an EMBL/GenBank/DDBJ whole genome shotgun (WGS) entry which is preliminary data.</text>
</comment>
<dbReference type="PANTHER" id="PTHR33545:SF5">
    <property type="entry name" value="UPF0750 MEMBRANE PROTEIN YITT"/>
    <property type="match status" value="1"/>
</dbReference>
<dbReference type="InterPro" id="IPR019264">
    <property type="entry name" value="DUF2179"/>
</dbReference>
<dbReference type="EMBL" id="SLVV01000004">
    <property type="protein sequence ID" value="TCN25945.1"/>
    <property type="molecule type" value="Genomic_DNA"/>
</dbReference>
<keyword evidence="2" id="KW-1003">Cell membrane</keyword>
<feature type="transmembrane region" description="Helical" evidence="6">
    <location>
        <begin position="34"/>
        <end position="57"/>
    </location>
</feature>
<keyword evidence="4 6" id="KW-1133">Transmembrane helix</keyword>
<dbReference type="PANTHER" id="PTHR33545">
    <property type="entry name" value="UPF0750 MEMBRANE PROTEIN YITT-RELATED"/>
    <property type="match status" value="1"/>
</dbReference>
<keyword evidence="5 6" id="KW-0472">Membrane</keyword>
<reference evidence="8 9" key="1">
    <citation type="journal article" date="2015" name="Stand. Genomic Sci.">
        <title>Genomic Encyclopedia of Bacterial and Archaeal Type Strains, Phase III: the genomes of soil and plant-associated and newly described type strains.</title>
        <authorList>
            <person name="Whitman W.B."/>
            <person name="Woyke T."/>
            <person name="Klenk H.P."/>
            <person name="Zhou Y."/>
            <person name="Lilburn T.G."/>
            <person name="Beck B.J."/>
            <person name="De Vos P."/>
            <person name="Vandamme P."/>
            <person name="Eisen J.A."/>
            <person name="Garrity G."/>
            <person name="Hugenholtz P."/>
            <person name="Kyrpides N.C."/>
        </authorList>
    </citation>
    <scope>NUCLEOTIDE SEQUENCE [LARGE SCALE GENOMIC DNA]</scope>
    <source>
        <strain evidence="8 9">CV53</strain>
    </source>
</reference>
<accession>A0A4R2BHB5</accession>
<dbReference type="RefSeq" id="WP_132003916.1">
    <property type="nucleotide sequence ID" value="NZ_JABUHM010000009.1"/>
</dbReference>
<evidence type="ECO:0000313" key="9">
    <source>
        <dbReference type="Proteomes" id="UP000295689"/>
    </source>
</evidence>
<name>A0A4R2BHB5_9BACI</name>
<evidence type="ECO:0000256" key="1">
    <source>
        <dbReference type="ARBA" id="ARBA00004651"/>
    </source>
</evidence>
<dbReference type="CDD" id="cd16380">
    <property type="entry name" value="YitT_C"/>
    <property type="match status" value="1"/>
</dbReference>
<feature type="transmembrane region" description="Helical" evidence="6">
    <location>
        <begin position="69"/>
        <end position="90"/>
    </location>
</feature>
<proteinExistence type="predicted"/>
<protein>
    <submittedName>
        <fullName evidence="8">Uncharacterized membrane-anchored protein YitT (DUF2179 family)</fullName>
    </submittedName>
</protein>
<feature type="domain" description="DUF2179" evidence="7">
    <location>
        <begin position="209"/>
        <end position="263"/>
    </location>
</feature>
<dbReference type="Proteomes" id="UP000295689">
    <property type="component" value="Unassembled WGS sequence"/>
</dbReference>
<gene>
    <name evidence="8" type="ORF">EV146_10452</name>
</gene>